<dbReference type="InterPro" id="IPR020901">
    <property type="entry name" value="Prtase_inh_Kunz-CS"/>
</dbReference>
<keyword evidence="2" id="KW-0964">Secreted</keyword>
<keyword evidence="7" id="KW-1185">Reference proteome</keyword>
<feature type="signal peptide" evidence="5">
    <location>
        <begin position="1"/>
        <end position="23"/>
    </location>
</feature>
<evidence type="ECO:0000256" key="5">
    <source>
        <dbReference type="SAM" id="SignalP"/>
    </source>
</evidence>
<dbReference type="AlphaFoldDB" id="A0A7E5VHK4"/>
<dbReference type="InterPro" id="IPR036880">
    <property type="entry name" value="Kunitz_BPTI_sf"/>
</dbReference>
<dbReference type="Gene3D" id="4.10.410.10">
    <property type="entry name" value="Pancreatic trypsin inhibitor Kunitz domain"/>
    <property type="match status" value="2"/>
</dbReference>
<dbReference type="KEGG" id="tnl:113493853"/>
<dbReference type="Pfam" id="PF00014">
    <property type="entry name" value="Kunitz_BPTI"/>
    <property type="match status" value="2"/>
</dbReference>
<name>A0A7E5VHK4_TRINI</name>
<gene>
    <name evidence="8" type="primary">LOC113493853</name>
</gene>
<dbReference type="GO" id="GO:0050431">
    <property type="term" value="F:transforming growth factor beta binding"/>
    <property type="evidence" value="ECO:0007669"/>
    <property type="project" value="TreeGrafter"/>
</dbReference>
<organism evidence="7 8">
    <name type="scientific">Trichoplusia ni</name>
    <name type="common">Cabbage looper</name>
    <dbReference type="NCBI Taxonomy" id="7111"/>
    <lineage>
        <taxon>Eukaryota</taxon>
        <taxon>Metazoa</taxon>
        <taxon>Ecdysozoa</taxon>
        <taxon>Arthropoda</taxon>
        <taxon>Hexapoda</taxon>
        <taxon>Insecta</taxon>
        <taxon>Pterygota</taxon>
        <taxon>Neoptera</taxon>
        <taxon>Endopterygota</taxon>
        <taxon>Lepidoptera</taxon>
        <taxon>Glossata</taxon>
        <taxon>Ditrysia</taxon>
        <taxon>Noctuoidea</taxon>
        <taxon>Noctuidae</taxon>
        <taxon>Plusiinae</taxon>
        <taxon>Trichoplusia</taxon>
    </lineage>
</organism>
<protein>
    <submittedName>
        <fullName evidence="8">Tissue factor pathway inhibitor-like</fullName>
    </submittedName>
</protein>
<evidence type="ECO:0000313" key="7">
    <source>
        <dbReference type="Proteomes" id="UP000322000"/>
    </source>
</evidence>
<dbReference type="SUPFAM" id="SSF57362">
    <property type="entry name" value="BPTI-like"/>
    <property type="match status" value="2"/>
</dbReference>
<proteinExistence type="predicted"/>
<feature type="chain" id="PRO_5028895681" evidence="5">
    <location>
        <begin position="24"/>
        <end position="179"/>
    </location>
</feature>
<dbReference type="Proteomes" id="UP000322000">
    <property type="component" value="Chromosome 5"/>
</dbReference>
<dbReference type="PANTHER" id="PTHR45938:SF7">
    <property type="entry name" value="WAP, KAZAL, IMMUNOGLOBULIN, KUNITZ AND NTR DOMAIN-CONTAINING PROTEIN 2"/>
    <property type="match status" value="1"/>
</dbReference>
<dbReference type="PRINTS" id="PR00759">
    <property type="entry name" value="BASICPTASE"/>
</dbReference>
<dbReference type="InParanoid" id="A0A7E5VHK4"/>
<feature type="domain" description="BPTI/Kunitz inhibitor" evidence="6">
    <location>
        <begin position="42"/>
        <end position="95"/>
    </location>
</feature>
<dbReference type="RefSeq" id="XP_026727686.1">
    <property type="nucleotide sequence ID" value="XM_026871885.1"/>
</dbReference>
<comment type="subcellular location">
    <subcellularLocation>
        <location evidence="1">Secreted</location>
    </subcellularLocation>
</comment>
<evidence type="ECO:0000256" key="2">
    <source>
        <dbReference type="ARBA" id="ARBA00022525"/>
    </source>
</evidence>
<evidence type="ECO:0000256" key="3">
    <source>
        <dbReference type="ARBA" id="ARBA00022729"/>
    </source>
</evidence>
<dbReference type="PANTHER" id="PTHR45938">
    <property type="entry name" value="ACP24A4-RELATED"/>
    <property type="match status" value="1"/>
</dbReference>
<dbReference type="GeneID" id="113493853"/>
<reference evidence="8" key="1">
    <citation type="submission" date="2025-08" db="UniProtKB">
        <authorList>
            <consortium name="RefSeq"/>
        </authorList>
    </citation>
    <scope>IDENTIFICATION</scope>
</reference>
<dbReference type="OrthoDB" id="4473401at2759"/>
<feature type="domain" description="BPTI/Kunitz inhibitor" evidence="6">
    <location>
        <begin position="113"/>
        <end position="163"/>
    </location>
</feature>
<evidence type="ECO:0000256" key="1">
    <source>
        <dbReference type="ARBA" id="ARBA00004613"/>
    </source>
</evidence>
<keyword evidence="4" id="KW-1015">Disulfide bond</keyword>
<dbReference type="GO" id="GO:0004867">
    <property type="term" value="F:serine-type endopeptidase inhibitor activity"/>
    <property type="evidence" value="ECO:0007669"/>
    <property type="project" value="InterPro"/>
</dbReference>
<dbReference type="GO" id="GO:0048019">
    <property type="term" value="F:receptor antagonist activity"/>
    <property type="evidence" value="ECO:0007669"/>
    <property type="project" value="TreeGrafter"/>
</dbReference>
<dbReference type="PROSITE" id="PS00280">
    <property type="entry name" value="BPTI_KUNITZ_1"/>
    <property type="match status" value="1"/>
</dbReference>
<keyword evidence="3 5" id="KW-0732">Signal</keyword>
<dbReference type="CDD" id="cd00109">
    <property type="entry name" value="Kunitz-type"/>
    <property type="match status" value="1"/>
</dbReference>
<evidence type="ECO:0000313" key="8">
    <source>
        <dbReference type="RefSeq" id="XP_026727686.1"/>
    </source>
</evidence>
<evidence type="ECO:0000259" key="6">
    <source>
        <dbReference type="PROSITE" id="PS50279"/>
    </source>
</evidence>
<evidence type="ECO:0000256" key="4">
    <source>
        <dbReference type="ARBA" id="ARBA00023157"/>
    </source>
</evidence>
<dbReference type="PROSITE" id="PS50279">
    <property type="entry name" value="BPTI_KUNITZ_2"/>
    <property type="match status" value="2"/>
</dbReference>
<sequence length="179" mass="21132">MLLCLRLVFFYFVLTVLWNNVLPHDRRAKKGDLLRLGWPVLCRFQPQSADCSFNESAEARFYFDITMKECMTFEYSDCVPSYNRFISLSECNSFCHESYSRSIFRNYTANIYCRYQPEFGDCNSYYPMFYFDISERRCKGFSYSGCGGNRNKFSSARLCKAVCSGAVKHPKHYLFMTEF</sequence>
<dbReference type="GO" id="GO:0005615">
    <property type="term" value="C:extracellular space"/>
    <property type="evidence" value="ECO:0007669"/>
    <property type="project" value="TreeGrafter"/>
</dbReference>
<dbReference type="SMART" id="SM00131">
    <property type="entry name" value="KU"/>
    <property type="match status" value="2"/>
</dbReference>
<dbReference type="InterPro" id="IPR002223">
    <property type="entry name" value="Kunitz_BPTI"/>
</dbReference>
<accession>A0A7E5VHK4</accession>